<dbReference type="Gene3D" id="2.160.10.10">
    <property type="entry name" value="Hexapeptide repeat proteins"/>
    <property type="match status" value="1"/>
</dbReference>
<dbReference type="InterPro" id="IPR056729">
    <property type="entry name" value="GMPPB_C"/>
</dbReference>
<dbReference type="GeneID" id="86941563"/>
<protein>
    <recommendedName>
        <fullName evidence="3">Mannose-1-phosphate guanyltransferase C-terminal domain-containing protein</fullName>
    </recommendedName>
</protein>
<dbReference type="Proteomes" id="UP000018466">
    <property type="component" value="Unassembled WGS sequence"/>
</dbReference>
<dbReference type="RefSeq" id="WP_009533661.1">
    <property type="nucleotide sequence ID" value="NZ_CAUSWB010000020.1"/>
</dbReference>
<evidence type="ECO:0000256" key="1">
    <source>
        <dbReference type="ARBA" id="ARBA00022679"/>
    </source>
</evidence>
<evidence type="ECO:0000256" key="2">
    <source>
        <dbReference type="ARBA" id="ARBA00023315"/>
    </source>
</evidence>
<evidence type="ECO:0000313" key="4">
    <source>
        <dbReference type="EMBL" id="EHO15932.1"/>
    </source>
</evidence>
<dbReference type="SUPFAM" id="SSF51161">
    <property type="entry name" value="Trimeric LpxA-like enzymes"/>
    <property type="match status" value="1"/>
</dbReference>
<dbReference type="EMBL" id="AGEL01000014">
    <property type="protein sequence ID" value="EHO15932.1"/>
    <property type="molecule type" value="Genomic_DNA"/>
</dbReference>
<gene>
    <name evidence="4" type="ORF">HMPREF9623_01843</name>
</gene>
<accession>A0AA37DFQ1</accession>
<dbReference type="InterPro" id="IPR011004">
    <property type="entry name" value="Trimer_LpxA-like_sf"/>
</dbReference>
<dbReference type="AlphaFoldDB" id="A0AA37DFQ1"/>
<name>A0AA37DFQ1_9FIRM</name>
<comment type="caution">
    <text evidence="4">The sequence shown here is derived from an EMBL/GenBank/DDBJ whole genome shotgun (WGS) entry which is preliminary data.</text>
</comment>
<organism evidence="4 5">
    <name type="scientific">Stomatobaculum longum</name>
    <dbReference type="NCBI Taxonomy" id="796942"/>
    <lineage>
        <taxon>Bacteria</taxon>
        <taxon>Bacillati</taxon>
        <taxon>Bacillota</taxon>
        <taxon>Clostridia</taxon>
        <taxon>Lachnospirales</taxon>
        <taxon>Lachnospiraceae</taxon>
        <taxon>Stomatobaculum</taxon>
    </lineage>
</organism>
<evidence type="ECO:0000313" key="5">
    <source>
        <dbReference type="Proteomes" id="UP000018466"/>
    </source>
</evidence>
<keyword evidence="2" id="KW-0012">Acyltransferase</keyword>
<keyword evidence="1" id="KW-0808">Transferase</keyword>
<dbReference type="PANTHER" id="PTHR43584:SF8">
    <property type="entry name" value="N-ACETYLMURAMATE ALPHA-1-PHOSPHATE URIDYLYLTRANSFERASE"/>
    <property type="match status" value="1"/>
</dbReference>
<keyword evidence="5" id="KW-1185">Reference proteome</keyword>
<feature type="domain" description="Mannose-1-phosphate guanyltransferase C-terminal" evidence="3">
    <location>
        <begin position="74"/>
        <end position="191"/>
    </location>
</feature>
<dbReference type="GO" id="GO:0016779">
    <property type="term" value="F:nucleotidyltransferase activity"/>
    <property type="evidence" value="ECO:0007669"/>
    <property type="project" value="UniProtKB-ARBA"/>
</dbReference>
<reference evidence="4 5" key="1">
    <citation type="submission" date="2011-10" db="EMBL/GenBank/DDBJ databases">
        <title>The Genome Sequence of Lachnospiraceae bacterium ACC2.</title>
        <authorList>
            <consortium name="The Broad Institute Genome Sequencing Platform"/>
            <person name="Earl A."/>
            <person name="Ward D."/>
            <person name="Feldgarden M."/>
            <person name="Gevers D."/>
            <person name="Sizova M."/>
            <person name="Hazen A."/>
            <person name="Epstein S."/>
            <person name="Young S.K."/>
            <person name="Zeng Q."/>
            <person name="Gargeya S."/>
            <person name="Fitzgerald M."/>
            <person name="Haas B."/>
            <person name="Abouelleil A."/>
            <person name="Alvarado L."/>
            <person name="Arachchi H.M."/>
            <person name="Berlin A."/>
            <person name="Brown A."/>
            <person name="Chapman S.B."/>
            <person name="Chen Z."/>
            <person name="Dunbar C."/>
            <person name="Freedman E."/>
            <person name="Gearin G."/>
            <person name="Goldberg J."/>
            <person name="Griggs A."/>
            <person name="Gujja S."/>
            <person name="Heiman D."/>
            <person name="Howarth C."/>
            <person name="Larson L."/>
            <person name="Lui A."/>
            <person name="MacDonald P.J.P."/>
            <person name="Montmayeur A."/>
            <person name="Murphy C."/>
            <person name="Neiman D."/>
            <person name="Pearson M."/>
            <person name="Priest M."/>
            <person name="Roberts A."/>
            <person name="Saif S."/>
            <person name="Shea T."/>
            <person name="Shenoy N."/>
            <person name="Sisk P."/>
            <person name="Stolte C."/>
            <person name="Sykes S."/>
            <person name="Wortman J."/>
            <person name="Nusbaum C."/>
            <person name="Birren B."/>
        </authorList>
    </citation>
    <scope>NUCLEOTIDE SEQUENCE [LARGE SCALE GENOMIC DNA]</scope>
    <source>
        <strain evidence="4 5">ACC2</strain>
    </source>
</reference>
<sequence length="224" mass="23967">MKAAEIEVKALFDLSHSMAGEFLAKFRYPYEALPELGAWIAAVGPQLSSDEYEKRGEQIWIHKSAKVAPSVSLTGPLIVCANAELRHCAYFRGNVLIGAGSVAGNSCEFKNSLLFDSVEAPHYNYVGDSILGYHAHMGAGSITSNIKSDRKNIVIRTDDGAIETGLRKIGAILGDYVEVGCGTVLNPGSVVGKNTMIYPLTSVRGPVPANSIVKSAENIVIKQN</sequence>
<dbReference type="GO" id="GO:0016746">
    <property type="term" value="F:acyltransferase activity"/>
    <property type="evidence" value="ECO:0007669"/>
    <property type="project" value="UniProtKB-KW"/>
</dbReference>
<dbReference type="InterPro" id="IPR050065">
    <property type="entry name" value="GlmU-like"/>
</dbReference>
<evidence type="ECO:0000259" key="3">
    <source>
        <dbReference type="Pfam" id="PF25087"/>
    </source>
</evidence>
<dbReference type="PANTHER" id="PTHR43584">
    <property type="entry name" value="NUCLEOTIDYL TRANSFERASE"/>
    <property type="match status" value="1"/>
</dbReference>
<dbReference type="Pfam" id="PF25087">
    <property type="entry name" value="GMPPB_C"/>
    <property type="match status" value="1"/>
</dbReference>
<proteinExistence type="predicted"/>